<dbReference type="EMBL" id="NIYS01000133">
    <property type="protein sequence ID" value="PAY68375.1"/>
    <property type="molecule type" value="Genomic_DNA"/>
</dbReference>
<dbReference type="AlphaFoldDB" id="A0A9Q5XWX3"/>
<evidence type="ECO:0000313" key="2">
    <source>
        <dbReference type="EMBL" id="PAY68375.1"/>
    </source>
</evidence>
<protein>
    <recommendedName>
        <fullName evidence="4">DUF3880 domain-containing protein</fullName>
    </recommendedName>
</protein>
<keyword evidence="1" id="KW-0175">Coiled coil</keyword>
<evidence type="ECO:0000256" key="1">
    <source>
        <dbReference type="SAM" id="Coils"/>
    </source>
</evidence>
<accession>A0A9Q5XWX3</accession>
<sequence length="461" mass="53539">MKKQRKNRNKKINMASTSKMGIVNTTENINSTSDEMIVNMESKKKSSEILLHEAQIKYRNITQQVSGYKKEIIELDTAYRQSIKEKDFFEKKLAALTIEVGQLHEKILSKDSALEIKSAVTQSLQFEQERMNMEFLRSRLALHEINQKLAQTYEELEEQKLKAAKLKNTLSYQLGHALIFSTKSWKGFLSLPLRLLALKNLAKERRSLKKTEVIHIKSQTKVNKTVITSDILQLERAIEKLVIDTGDGIATALKRLKVASIMDEFTYLSYDPECNLLQLTPQNWLTELESFRPELLMIESAWRGKNDLWGSKVGHMSQEVVSIVEWCRVNSIPTIFWNKEDPVHFETFLNTAKLFDYVFTTDIDCISRYKTALKHDRVYLLPFAAQPKVNNPIEKYKRKDAFCFAGAYYAKYPERTHDLGNFLLSLPSFKSVDIYDRNYGKKDSSYQFPEEYKPLVMTPTY</sequence>
<gene>
    <name evidence="2" type="ORF">CEH00_21535</name>
</gene>
<name>A0A9Q5XWX3_SHIBO</name>
<dbReference type="Proteomes" id="UP000218430">
    <property type="component" value="Unassembled WGS sequence"/>
</dbReference>
<organism evidence="2 3">
    <name type="scientific">Shigella boydii</name>
    <dbReference type="NCBI Taxonomy" id="621"/>
    <lineage>
        <taxon>Bacteria</taxon>
        <taxon>Pseudomonadati</taxon>
        <taxon>Pseudomonadota</taxon>
        <taxon>Gammaproteobacteria</taxon>
        <taxon>Enterobacterales</taxon>
        <taxon>Enterobacteriaceae</taxon>
        <taxon>Shigella</taxon>
    </lineage>
</organism>
<proteinExistence type="predicted"/>
<evidence type="ECO:0000313" key="3">
    <source>
        <dbReference type="Proteomes" id="UP000218430"/>
    </source>
</evidence>
<comment type="caution">
    <text evidence="2">The sequence shown here is derived from an EMBL/GenBank/DDBJ whole genome shotgun (WGS) entry which is preliminary data.</text>
</comment>
<reference evidence="3" key="1">
    <citation type="submission" date="2017-06" db="EMBL/GenBank/DDBJ databases">
        <title>WGS of SAMN07203007.</title>
        <authorList>
            <person name="Fouts D."/>
            <person name="Sutton G."/>
            <person name="Nguyen K."/>
            <person name="Thamlikitkul V."/>
        </authorList>
    </citation>
    <scope>NUCLEOTIDE SEQUENCE [LARGE SCALE GENOMIC DNA]</scope>
    <source>
        <strain evidence="3">ESBL-W3-2</strain>
    </source>
</reference>
<feature type="coiled-coil region" evidence="1">
    <location>
        <begin position="139"/>
        <end position="169"/>
    </location>
</feature>
<evidence type="ECO:0008006" key="4">
    <source>
        <dbReference type="Google" id="ProtNLM"/>
    </source>
</evidence>